<name>A0A0A8YMH9_ARUDO</name>
<dbReference type="EMBL" id="GBRH01271112">
    <property type="protein sequence ID" value="JAD26783.1"/>
    <property type="molecule type" value="Transcribed_RNA"/>
</dbReference>
<organism evidence="2">
    <name type="scientific">Arundo donax</name>
    <name type="common">Giant reed</name>
    <name type="synonym">Donax arundinaceus</name>
    <dbReference type="NCBI Taxonomy" id="35708"/>
    <lineage>
        <taxon>Eukaryota</taxon>
        <taxon>Viridiplantae</taxon>
        <taxon>Streptophyta</taxon>
        <taxon>Embryophyta</taxon>
        <taxon>Tracheophyta</taxon>
        <taxon>Spermatophyta</taxon>
        <taxon>Magnoliopsida</taxon>
        <taxon>Liliopsida</taxon>
        <taxon>Poales</taxon>
        <taxon>Poaceae</taxon>
        <taxon>PACMAD clade</taxon>
        <taxon>Arundinoideae</taxon>
        <taxon>Arundineae</taxon>
        <taxon>Arundo</taxon>
    </lineage>
</organism>
<evidence type="ECO:0000256" key="1">
    <source>
        <dbReference type="SAM" id="Phobius"/>
    </source>
</evidence>
<accession>A0A0A8YMH9</accession>
<keyword evidence="1" id="KW-0812">Transmembrane</keyword>
<sequence length="168" mass="19342">MFHKHGMADTDQMIDEMQGKRFGEETLGLLVPHCHSSHGGPLELLPCLTNISSDSQPVDNHHGGDAFLVCHECSSHGKYEPRWELYNEHLGCSSVGWLTEQNLKFVLLVDAYWLDFHALRPPDELVVVSLLLQDAINLMRSVRLVFWLLCFLLQSTWLNFNGYCMHWY</sequence>
<keyword evidence="1" id="KW-1133">Transmembrane helix</keyword>
<protein>
    <submittedName>
        <fullName evidence="2">Uncharacterized protein</fullName>
    </submittedName>
</protein>
<evidence type="ECO:0000313" key="2">
    <source>
        <dbReference type="EMBL" id="JAD26783.1"/>
    </source>
</evidence>
<keyword evidence="1" id="KW-0472">Membrane</keyword>
<feature type="transmembrane region" description="Helical" evidence="1">
    <location>
        <begin position="142"/>
        <end position="160"/>
    </location>
</feature>
<reference evidence="2" key="1">
    <citation type="submission" date="2014-09" db="EMBL/GenBank/DDBJ databases">
        <authorList>
            <person name="Magalhaes I.L.F."/>
            <person name="Oliveira U."/>
            <person name="Santos F.R."/>
            <person name="Vidigal T.H.D.A."/>
            <person name="Brescovit A.D."/>
            <person name="Santos A.J."/>
        </authorList>
    </citation>
    <scope>NUCLEOTIDE SEQUENCE</scope>
    <source>
        <tissue evidence="2">Shoot tissue taken approximately 20 cm above the soil surface</tissue>
    </source>
</reference>
<proteinExistence type="predicted"/>
<reference evidence="2" key="2">
    <citation type="journal article" date="2015" name="Data Brief">
        <title>Shoot transcriptome of the giant reed, Arundo donax.</title>
        <authorList>
            <person name="Barrero R.A."/>
            <person name="Guerrero F.D."/>
            <person name="Moolhuijzen P."/>
            <person name="Goolsby J.A."/>
            <person name="Tidwell J."/>
            <person name="Bellgard S.E."/>
            <person name="Bellgard M.I."/>
        </authorList>
    </citation>
    <scope>NUCLEOTIDE SEQUENCE</scope>
    <source>
        <tissue evidence="2">Shoot tissue taken approximately 20 cm above the soil surface</tissue>
    </source>
</reference>
<dbReference type="AlphaFoldDB" id="A0A0A8YMH9"/>